<sequence length="326" mass="37599">MLLFGKKFINVKPKHAFILPLISTAAWWGMLTAMLVCWMIQGRPLYGSDHVYFHSFITFLSNVGATNLQPVFICGSACMGIFFVWTTWEEYYLRTPQRRYLMPSINKHTRGLHIASIVFAGLASFSILMVSCFKNNKFGYVHNSFVGLFIVFDFFMAVCHISAYVLYYRHYQDYAKRNWFFYSALIKFIWIILALGLVIGYLTLYRLAHSDGDTSKEWGYSGVCEWSLCFVFPILLITMSFDLWTTKVRDNDDDDESYTEPGSDLENGVVAEKRNRHGHQVSSDSNEFGQEEMTLSASMTNTMNQRPLSIQEVIPIHPPNRTSAYH</sequence>
<name>A0ACB5SSK7_AMBMO</name>
<reference evidence="1" key="1">
    <citation type="submission" date="2023-04" db="EMBL/GenBank/DDBJ databases">
        <title>Ambrosiozyma monospora NBRC 10751.</title>
        <authorList>
            <person name="Ichikawa N."/>
            <person name="Sato H."/>
            <person name="Tonouchi N."/>
        </authorList>
    </citation>
    <scope>NUCLEOTIDE SEQUENCE</scope>
    <source>
        <strain evidence="1">NBRC 10751</strain>
    </source>
</reference>
<organism evidence="1 2">
    <name type="scientific">Ambrosiozyma monospora</name>
    <name type="common">Yeast</name>
    <name type="synonym">Endomycopsis monosporus</name>
    <dbReference type="NCBI Taxonomy" id="43982"/>
    <lineage>
        <taxon>Eukaryota</taxon>
        <taxon>Fungi</taxon>
        <taxon>Dikarya</taxon>
        <taxon>Ascomycota</taxon>
        <taxon>Saccharomycotina</taxon>
        <taxon>Pichiomycetes</taxon>
        <taxon>Pichiales</taxon>
        <taxon>Pichiaceae</taxon>
        <taxon>Ambrosiozyma</taxon>
    </lineage>
</organism>
<gene>
    <name evidence="1" type="ORF">Amon02_000051500</name>
</gene>
<protein>
    <submittedName>
        <fullName evidence="1">Unnamed protein product</fullName>
    </submittedName>
</protein>
<evidence type="ECO:0000313" key="1">
    <source>
        <dbReference type="EMBL" id="GME71254.1"/>
    </source>
</evidence>
<proteinExistence type="predicted"/>
<evidence type="ECO:0000313" key="2">
    <source>
        <dbReference type="Proteomes" id="UP001165064"/>
    </source>
</evidence>
<dbReference type="EMBL" id="BSXS01000179">
    <property type="protein sequence ID" value="GME71254.1"/>
    <property type="molecule type" value="Genomic_DNA"/>
</dbReference>
<comment type="caution">
    <text evidence="1">The sequence shown here is derived from an EMBL/GenBank/DDBJ whole genome shotgun (WGS) entry which is preliminary data.</text>
</comment>
<keyword evidence="2" id="KW-1185">Reference proteome</keyword>
<dbReference type="Proteomes" id="UP001165064">
    <property type="component" value="Unassembled WGS sequence"/>
</dbReference>
<accession>A0ACB5SSK7</accession>